<dbReference type="AlphaFoldDB" id="A0AAE0N9N1"/>
<reference evidence="2" key="1">
    <citation type="journal article" date="2023" name="Mol. Phylogenet. Evol.">
        <title>Genome-scale phylogeny and comparative genomics of the fungal order Sordariales.</title>
        <authorList>
            <person name="Hensen N."/>
            <person name="Bonometti L."/>
            <person name="Westerberg I."/>
            <person name="Brannstrom I.O."/>
            <person name="Guillou S."/>
            <person name="Cros-Aarteil S."/>
            <person name="Calhoun S."/>
            <person name="Haridas S."/>
            <person name="Kuo A."/>
            <person name="Mondo S."/>
            <person name="Pangilinan J."/>
            <person name="Riley R."/>
            <person name="LaButti K."/>
            <person name="Andreopoulos B."/>
            <person name="Lipzen A."/>
            <person name="Chen C."/>
            <person name="Yan M."/>
            <person name="Daum C."/>
            <person name="Ng V."/>
            <person name="Clum A."/>
            <person name="Steindorff A."/>
            <person name="Ohm R.A."/>
            <person name="Martin F."/>
            <person name="Silar P."/>
            <person name="Natvig D.O."/>
            <person name="Lalanne C."/>
            <person name="Gautier V."/>
            <person name="Ament-Velasquez S.L."/>
            <person name="Kruys A."/>
            <person name="Hutchinson M.I."/>
            <person name="Powell A.J."/>
            <person name="Barry K."/>
            <person name="Miller A.N."/>
            <person name="Grigoriev I.V."/>
            <person name="Debuchy R."/>
            <person name="Gladieux P."/>
            <person name="Hiltunen Thoren M."/>
            <person name="Johannesson H."/>
        </authorList>
    </citation>
    <scope>NUCLEOTIDE SEQUENCE</scope>
    <source>
        <strain evidence="2">CBS 232.78</strain>
    </source>
</reference>
<dbReference type="EMBL" id="JAULSW010000007">
    <property type="protein sequence ID" value="KAK3374564.1"/>
    <property type="molecule type" value="Genomic_DNA"/>
</dbReference>
<feature type="region of interest" description="Disordered" evidence="1">
    <location>
        <begin position="70"/>
        <end position="104"/>
    </location>
</feature>
<feature type="compositionally biased region" description="Polar residues" evidence="1">
    <location>
        <begin position="87"/>
        <end position="104"/>
    </location>
</feature>
<accession>A0AAE0N9N1</accession>
<evidence type="ECO:0000313" key="2">
    <source>
        <dbReference type="EMBL" id="KAK3374564.1"/>
    </source>
</evidence>
<reference evidence="2" key="2">
    <citation type="submission" date="2023-06" db="EMBL/GenBank/DDBJ databases">
        <authorList>
            <consortium name="Lawrence Berkeley National Laboratory"/>
            <person name="Haridas S."/>
            <person name="Hensen N."/>
            <person name="Bonometti L."/>
            <person name="Westerberg I."/>
            <person name="Brannstrom I.O."/>
            <person name="Guillou S."/>
            <person name="Cros-Aarteil S."/>
            <person name="Calhoun S."/>
            <person name="Kuo A."/>
            <person name="Mondo S."/>
            <person name="Pangilinan J."/>
            <person name="Riley R."/>
            <person name="LaButti K."/>
            <person name="Andreopoulos B."/>
            <person name="Lipzen A."/>
            <person name="Chen C."/>
            <person name="Yanf M."/>
            <person name="Daum C."/>
            <person name="Ng V."/>
            <person name="Clum A."/>
            <person name="Steindorff A."/>
            <person name="Ohm R."/>
            <person name="Martin F."/>
            <person name="Silar P."/>
            <person name="Natvig D."/>
            <person name="Lalanne C."/>
            <person name="Gautier V."/>
            <person name="Ament-velasquez S.L."/>
            <person name="Kruys A."/>
            <person name="Hutchinson M.I."/>
            <person name="Powell A.J."/>
            <person name="Barry K."/>
            <person name="Miller A.N."/>
            <person name="Grigoriev I.V."/>
            <person name="Debuchy R."/>
            <person name="Gladieux P."/>
            <person name="Thoren M.H."/>
            <person name="Johannesson H."/>
        </authorList>
    </citation>
    <scope>NUCLEOTIDE SEQUENCE</scope>
    <source>
        <strain evidence="2">CBS 232.78</strain>
    </source>
</reference>
<gene>
    <name evidence="2" type="ORF">B0H63DRAFT_480491</name>
</gene>
<evidence type="ECO:0000313" key="3">
    <source>
        <dbReference type="Proteomes" id="UP001285441"/>
    </source>
</evidence>
<keyword evidence="3" id="KW-1185">Reference proteome</keyword>
<evidence type="ECO:0000256" key="1">
    <source>
        <dbReference type="SAM" id="MobiDB-lite"/>
    </source>
</evidence>
<organism evidence="2 3">
    <name type="scientific">Podospora didyma</name>
    <dbReference type="NCBI Taxonomy" id="330526"/>
    <lineage>
        <taxon>Eukaryota</taxon>
        <taxon>Fungi</taxon>
        <taxon>Dikarya</taxon>
        <taxon>Ascomycota</taxon>
        <taxon>Pezizomycotina</taxon>
        <taxon>Sordariomycetes</taxon>
        <taxon>Sordariomycetidae</taxon>
        <taxon>Sordariales</taxon>
        <taxon>Podosporaceae</taxon>
        <taxon>Podospora</taxon>
    </lineage>
</organism>
<sequence>MPSGLGLDHNAIITLRPPSALNDNEWLPPTLNWLDGRWHITHSTLPHRTTQRNTRIELTISAAANGKQSFHIESSHQALEASKPKTESVSSPSQTPLDFSASKGTASRFGSWQILAWGKEGQLDDWMIEDGDGWISDSSGERRADWRNSYVVVHVEGDGEDEKEKGDGPGIEVWSRRGWWKPLYPETVGKIKDALKGAGLEYLAEKLVGVALDDTRGY</sequence>
<evidence type="ECO:0008006" key="4">
    <source>
        <dbReference type="Google" id="ProtNLM"/>
    </source>
</evidence>
<proteinExistence type="predicted"/>
<dbReference type="Proteomes" id="UP001285441">
    <property type="component" value="Unassembled WGS sequence"/>
</dbReference>
<name>A0AAE0N9N1_9PEZI</name>
<comment type="caution">
    <text evidence="2">The sequence shown here is derived from an EMBL/GenBank/DDBJ whole genome shotgun (WGS) entry which is preliminary data.</text>
</comment>
<protein>
    <recommendedName>
        <fullName evidence="4">Lipocalin-like domain-containing protein</fullName>
    </recommendedName>
</protein>